<dbReference type="InterPro" id="IPR010985">
    <property type="entry name" value="Ribbon_hlx_hlx"/>
</dbReference>
<name>A0ABT2G7B5_9BACT</name>
<dbReference type="RefSeq" id="WP_259414820.1">
    <property type="nucleotide sequence ID" value="NZ_JANWGH010000002.1"/>
</dbReference>
<evidence type="ECO:0000313" key="1">
    <source>
        <dbReference type="EMBL" id="MCS5491158.1"/>
    </source>
</evidence>
<accession>A0ABT2G7B5</accession>
<dbReference type="EMBL" id="JANWGH010000002">
    <property type="protein sequence ID" value="MCS5491158.1"/>
    <property type="molecule type" value="Genomic_DNA"/>
</dbReference>
<comment type="caution">
    <text evidence="1">The sequence shown here is derived from an EMBL/GenBank/DDBJ whole genome shotgun (WGS) entry which is preliminary data.</text>
</comment>
<protein>
    <recommendedName>
        <fullName evidence="3">Antitoxin ParD1/3/4</fullName>
    </recommendedName>
</protein>
<proteinExistence type="predicted"/>
<evidence type="ECO:0000313" key="2">
    <source>
        <dbReference type="Proteomes" id="UP001206788"/>
    </source>
</evidence>
<dbReference type="Proteomes" id="UP001206788">
    <property type="component" value="Unassembled WGS sequence"/>
</dbReference>
<gene>
    <name evidence="1" type="ORF">NY014_11990</name>
</gene>
<dbReference type="SUPFAM" id="SSF47598">
    <property type="entry name" value="Ribbon-helix-helix"/>
    <property type="match status" value="1"/>
</dbReference>
<dbReference type="Gene3D" id="6.10.10.120">
    <property type="entry name" value="Antitoxin ParD1-like"/>
    <property type="match status" value="1"/>
</dbReference>
<reference evidence="1 2" key="1">
    <citation type="submission" date="2022-08" db="EMBL/GenBank/DDBJ databases">
        <title>Algoriphagus sp. CAU 1643 isolated from mud.</title>
        <authorList>
            <person name="Kim W."/>
        </authorList>
    </citation>
    <scope>NUCLEOTIDE SEQUENCE [LARGE SCALE GENOMIC DNA]</scope>
    <source>
        <strain evidence="1 2">CAU 1643</strain>
    </source>
</reference>
<keyword evidence="2" id="KW-1185">Reference proteome</keyword>
<organism evidence="1 2">
    <name type="scientific">Algoriphagus limi</name>
    <dbReference type="NCBI Taxonomy" id="2975273"/>
    <lineage>
        <taxon>Bacteria</taxon>
        <taxon>Pseudomonadati</taxon>
        <taxon>Bacteroidota</taxon>
        <taxon>Cytophagia</taxon>
        <taxon>Cytophagales</taxon>
        <taxon>Cyclobacteriaceae</taxon>
        <taxon>Algoriphagus</taxon>
    </lineage>
</organism>
<dbReference type="InterPro" id="IPR038296">
    <property type="entry name" value="ParD_sf"/>
</dbReference>
<evidence type="ECO:0008006" key="3">
    <source>
        <dbReference type="Google" id="ProtNLM"/>
    </source>
</evidence>
<sequence>MAKTESLNIALTDEMKKFIDSQSGKGTLYATPSEYVRDLIRHERDRLEASSLRSAIIEGYQDVIHGRTREFSGDLLADMKAHQNDLEK</sequence>